<dbReference type="InterPro" id="IPR002833">
    <property type="entry name" value="PTH2"/>
</dbReference>
<accession>A0A8H4EIV6</accession>
<dbReference type="AlphaFoldDB" id="A0A8H4EIV6"/>
<feature type="compositionally biased region" description="Acidic residues" evidence="5">
    <location>
        <begin position="40"/>
        <end position="52"/>
    </location>
</feature>
<dbReference type="CDD" id="cd02430">
    <property type="entry name" value="PTH2"/>
    <property type="match status" value="1"/>
</dbReference>
<keyword evidence="6" id="KW-0472">Membrane</keyword>
<dbReference type="InterPro" id="IPR023476">
    <property type="entry name" value="Pep_tRNA_hydro_II_dom_sf"/>
</dbReference>
<dbReference type="OrthoDB" id="1733656at2759"/>
<evidence type="ECO:0000313" key="8">
    <source>
        <dbReference type="Proteomes" id="UP000439903"/>
    </source>
</evidence>
<name>A0A8H4EIV6_GIGMA</name>
<comment type="caution">
    <text evidence="7">The sequence shown here is derived from an EMBL/GenBank/DDBJ whole genome shotgun (WGS) entry which is preliminary data.</text>
</comment>
<proteinExistence type="inferred from homology"/>
<dbReference type="EC" id="3.1.1.29" evidence="1"/>
<evidence type="ECO:0000256" key="5">
    <source>
        <dbReference type="SAM" id="MobiDB-lite"/>
    </source>
</evidence>
<comment type="similarity">
    <text evidence="3">Belongs to the PTH2 family.</text>
</comment>
<keyword evidence="6" id="KW-1133">Transmembrane helix</keyword>
<dbReference type="Gene3D" id="3.40.1490.10">
    <property type="entry name" value="Bit1"/>
    <property type="match status" value="1"/>
</dbReference>
<dbReference type="PANTHER" id="PTHR12649:SF11">
    <property type="entry name" value="PEPTIDYL-TRNA HYDROLASE 2, MITOCHONDRIAL"/>
    <property type="match status" value="1"/>
</dbReference>
<evidence type="ECO:0000313" key="7">
    <source>
        <dbReference type="EMBL" id="KAF0492619.1"/>
    </source>
</evidence>
<evidence type="ECO:0000256" key="2">
    <source>
        <dbReference type="ARBA" id="ARBA00022801"/>
    </source>
</evidence>
<dbReference type="NCBIfam" id="TIGR00283">
    <property type="entry name" value="arch_pth2"/>
    <property type="match status" value="1"/>
</dbReference>
<dbReference type="Proteomes" id="UP000439903">
    <property type="component" value="Unassembled WGS sequence"/>
</dbReference>
<dbReference type="GO" id="GO:0005829">
    <property type="term" value="C:cytosol"/>
    <property type="evidence" value="ECO:0007669"/>
    <property type="project" value="TreeGrafter"/>
</dbReference>
<gene>
    <name evidence="7" type="ORF">F8M41_021593</name>
</gene>
<dbReference type="EMBL" id="WTPW01000638">
    <property type="protein sequence ID" value="KAF0492619.1"/>
    <property type="molecule type" value="Genomic_DNA"/>
</dbReference>
<evidence type="ECO:0000256" key="6">
    <source>
        <dbReference type="SAM" id="Phobius"/>
    </source>
</evidence>
<evidence type="ECO:0000256" key="4">
    <source>
        <dbReference type="ARBA" id="ARBA00048707"/>
    </source>
</evidence>
<feature type="region of interest" description="Disordered" evidence="5">
    <location>
        <begin position="34"/>
        <end position="54"/>
    </location>
</feature>
<reference evidence="7 8" key="1">
    <citation type="journal article" date="2019" name="Environ. Microbiol.">
        <title>At the nexus of three kingdoms: the genome of the mycorrhizal fungus Gigaspora margarita provides insights into plant, endobacterial and fungal interactions.</title>
        <authorList>
            <person name="Venice F."/>
            <person name="Ghignone S."/>
            <person name="Salvioli di Fossalunga A."/>
            <person name="Amselem J."/>
            <person name="Novero M."/>
            <person name="Xianan X."/>
            <person name="Sedzielewska Toro K."/>
            <person name="Morin E."/>
            <person name="Lipzen A."/>
            <person name="Grigoriev I.V."/>
            <person name="Henrissat B."/>
            <person name="Martin F.M."/>
            <person name="Bonfante P."/>
        </authorList>
    </citation>
    <scope>NUCLEOTIDE SEQUENCE [LARGE SCALE GENOMIC DNA]</scope>
    <source>
        <strain evidence="7 8">BEG34</strain>
    </source>
</reference>
<evidence type="ECO:0000256" key="3">
    <source>
        <dbReference type="ARBA" id="ARBA00038050"/>
    </source>
</evidence>
<keyword evidence="2" id="KW-0378">Hydrolase</keyword>
<feature type="transmembrane region" description="Helical" evidence="6">
    <location>
        <begin position="6"/>
        <end position="27"/>
    </location>
</feature>
<keyword evidence="6" id="KW-0812">Transmembrane</keyword>
<sequence length="189" mass="20923">MDPGNVSFHQLLVVVAIAAVSFFTGYATGKQITKNRKVDDSDDSDDYDSDDSETIKNPSIFKNSQINPDDYDDELKLVLLVRNDLGMTKGKVAAQCSHATLACYKYLVKTNPKLIKAWEHSGQRKIALKIKDEAEMLLLEEKARNFNLCARIIQDAGHTQVDPGSKTVMGIGPGPIKLINEVTGHLKLY</sequence>
<dbReference type="SUPFAM" id="SSF102462">
    <property type="entry name" value="Peptidyl-tRNA hydrolase II"/>
    <property type="match status" value="1"/>
</dbReference>
<organism evidence="7 8">
    <name type="scientific">Gigaspora margarita</name>
    <dbReference type="NCBI Taxonomy" id="4874"/>
    <lineage>
        <taxon>Eukaryota</taxon>
        <taxon>Fungi</taxon>
        <taxon>Fungi incertae sedis</taxon>
        <taxon>Mucoromycota</taxon>
        <taxon>Glomeromycotina</taxon>
        <taxon>Glomeromycetes</taxon>
        <taxon>Diversisporales</taxon>
        <taxon>Gigasporaceae</taxon>
        <taxon>Gigaspora</taxon>
    </lineage>
</organism>
<comment type="catalytic activity">
    <reaction evidence="4">
        <text>an N-acyl-L-alpha-aminoacyl-tRNA + H2O = an N-acyl-L-amino acid + a tRNA + H(+)</text>
        <dbReference type="Rhea" id="RHEA:54448"/>
        <dbReference type="Rhea" id="RHEA-COMP:10123"/>
        <dbReference type="Rhea" id="RHEA-COMP:13883"/>
        <dbReference type="ChEBI" id="CHEBI:15377"/>
        <dbReference type="ChEBI" id="CHEBI:15378"/>
        <dbReference type="ChEBI" id="CHEBI:59874"/>
        <dbReference type="ChEBI" id="CHEBI:78442"/>
        <dbReference type="ChEBI" id="CHEBI:138191"/>
        <dbReference type="EC" id="3.1.1.29"/>
    </reaction>
</comment>
<dbReference type="PANTHER" id="PTHR12649">
    <property type="entry name" value="PEPTIDYL-TRNA HYDROLASE 2"/>
    <property type="match status" value="1"/>
</dbReference>
<dbReference type="Pfam" id="PF01981">
    <property type="entry name" value="PTH2"/>
    <property type="match status" value="1"/>
</dbReference>
<evidence type="ECO:0000256" key="1">
    <source>
        <dbReference type="ARBA" id="ARBA00013260"/>
    </source>
</evidence>
<dbReference type="FunFam" id="3.40.1490.10:FF:000001">
    <property type="entry name" value="Peptidyl-tRNA hydrolase 2"/>
    <property type="match status" value="1"/>
</dbReference>
<protein>
    <recommendedName>
        <fullName evidence="1">peptidyl-tRNA hydrolase</fullName>
        <ecNumber evidence="1">3.1.1.29</ecNumber>
    </recommendedName>
</protein>
<dbReference type="GO" id="GO:0004045">
    <property type="term" value="F:peptidyl-tRNA hydrolase activity"/>
    <property type="evidence" value="ECO:0007669"/>
    <property type="project" value="UniProtKB-EC"/>
</dbReference>
<dbReference type="NCBIfam" id="NF003314">
    <property type="entry name" value="PRK04322.1"/>
    <property type="match status" value="1"/>
</dbReference>
<keyword evidence="8" id="KW-1185">Reference proteome</keyword>